<dbReference type="GO" id="GO:0009098">
    <property type="term" value="P:L-leucine biosynthetic process"/>
    <property type="evidence" value="ECO:0007669"/>
    <property type="project" value="UniProtKB-UniPathway"/>
</dbReference>
<dbReference type="InterPro" id="IPR036038">
    <property type="entry name" value="Aminotransferase-like"/>
</dbReference>
<dbReference type="UniPathway" id="UPA00047">
    <property type="reaction ID" value="UER00058"/>
</dbReference>
<comment type="caution">
    <text evidence="22">The sequence shown here is derived from an EMBL/GenBank/DDBJ whole genome shotgun (WGS) entry which is preliminary data.</text>
</comment>
<evidence type="ECO:0000256" key="7">
    <source>
        <dbReference type="ARBA" id="ARBA00022576"/>
    </source>
</evidence>
<comment type="catalytic activity">
    <reaction evidence="15 21">
        <text>L-isoleucine + 2-oxoglutarate = (S)-3-methyl-2-oxopentanoate + L-glutamate</text>
        <dbReference type="Rhea" id="RHEA:24801"/>
        <dbReference type="ChEBI" id="CHEBI:16810"/>
        <dbReference type="ChEBI" id="CHEBI:29985"/>
        <dbReference type="ChEBI" id="CHEBI:35146"/>
        <dbReference type="ChEBI" id="CHEBI:58045"/>
        <dbReference type="EC" id="2.6.1.42"/>
    </reaction>
</comment>
<comment type="pathway">
    <text evidence="5 21">Amino-acid biosynthesis; L-leucine biosynthesis; L-leucine from 3-methyl-2-oxobutanoate: step 4/4.</text>
</comment>
<evidence type="ECO:0000256" key="11">
    <source>
        <dbReference type="ARBA" id="ARBA00022909"/>
    </source>
</evidence>
<evidence type="ECO:0000256" key="4">
    <source>
        <dbReference type="ARBA" id="ARBA00004931"/>
    </source>
</evidence>
<keyword evidence="11" id="KW-0289">Folate biosynthesis</keyword>
<keyword evidence="23" id="KW-1185">Reference proteome</keyword>
<evidence type="ECO:0000256" key="13">
    <source>
        <dbReference type="ARBA" id="ARBA00035633"/>
    </source>
</evidence>
<dbReference type="UniPathway" id="UPA00048">
    <property type="reaction ID" value="UER00073"/>
</dbReference>
<dbReference type="InterPro" id="IPR018300">
    <property type="entry name" value="Aminotrans_IV_CS"/>
</dbReference>
<dbReference type="PROSITE" id="PS00770">
    <property type="entry name" value="AA_TRANSFER_CLASS_4"/>
    <property type="match status" value="1"/>
</dbReference>
<evidence type="ECO:0000256" key="18">
    <source>
        <dbReference type="ARBA" id="ARBA00054027"/>
    </source>
</evidence>
<dbReference type="AlphaFoldDB" id="A0A6M0K0Q3"/>
<comment type="catalytic activity">
    <reaction evidence="14 21">
        <text>L-valine + 2-oxoglutarate = 3-methyl-2-oxobutanoate + L-glutamate</text>
        <dbReference type="Rhea" id="RHEA:24813"/>
        <dbReference type="ChEBI" id="CHEBI:11851"/>
        <dbReference type="ChEBI" id="CHEBI:16810"/>
        <dbReference type="ChEBI" id="CHEBI:29985"/>
        <dbReference type="ChEBI" id="CHEBI:57762"/>
        <dbReference type="EC" id="2.6.1.42"/>
    </reaction>
</comment>
<comment type="similarity">
    <text evidence="6 19">Belongs to the class-IV pyridoxal-phosphate-dependent aminotransferase family.</text>
</comment>
<dbReference type="Gene3D" id="3.20.10.10">
    <property type="entry name" value="D-amino Acid Aminotransferase, subunit A, domain 2"/>
    <property type="match status" value="1"/>
</dbReference>
<reference evidence="22 23" key="1">
    <citation type="submission" date="2020-02" db="EMBL/GenBank/DDBJ databases">
        <title>Genome sequences of Thiorhodococcus mannitoliphagus and Thiorhodococcus minor, purple sulfur photosynthetic bacteria in the gammaproteobacterial family, Chromatiaceae.</title>
        <authorList>
            <person name="Aviles F.A."/>
            <person name="Meyer T.E."/>
            <person name="Kyndt J.A."/>
        </authorList>
    </citation>
    <scope>NUCLEOTIDE SEQUENCE [LARGE SCALE GENOMIC DNA]</scope>
    <source>
        <strain evidence="22 23">DSM 11518</strain>
    </source>
</reference>
<comment type="function">
    <text evidence="18">Involved in the biosynthesis of p-aminobenzoate (PABA), a precursor of tetrahydrofolate. Converts 4-amino-4-deoxychorismate into 4-aminobenzoate (PABA) and pyruvate.</text>
</comment>
<evidence type="ECO:0000256" key="3">
    <source>
        <dbReference type="ARBA" id="ARBA00004824"/>
    </source>
</evidence>
<evidence type="ECO:0000256" key="5">
    <source>
        <dbReference type="ARBA" id="ARBA00005072"/>
    </source>
</evidence>
<evidence type="ECO:0000256" key="19">
    <source>
        <dbReference type="RuleBase" id="RU004106"/>
    </source>
</evidence>
<evidence type="ECO:0000256" key="10">
    <source>
        <dbReference type="ARBA" id="ARBA00022898"/>
    </source>
</evidence>
<dbReference type="InterPro" id="IPR043131">
    <property type="entry name" value="BCAT-like_N"/>
</dbReference>
<dbReference type="PANTHER" id="PTHR42743">
    <property type="entry name" value="AMINO-ACID AMINOTRANSFERASE"/>
    <property type="match status" value="1"/>
</dbReference>
<evidence type="ECO:0000313" key="23">
    <source>
        <dbReference type="Proteomes" id="UP000483379"/>
    </source>
</evidence>
<keyword evidence="8 21" id="KW-0028">Amino-acid biosynthesis</keyword>
<comment type="pathway">
    <text evidence="13">Cofactor biosynthesis; tetrahydrofolate biosynthesis; 4-aminobenzoate from chorismate: step 2/2.</text>
</comment>
<accession>A0A6M0K0Q3</accession>
<dbReference type="InterPro" id="IPR043132">
    <property type="entry name" value="BCAT-like_C"/>
</dbReference>
<dbReference type="RefSeq" id="WP_164453338.1">
    <property type="nucleotide sequence ID" value="NZ_JAAIJQ010000037.1"/>
</dbReference>
<evidence type="ECO:0000256" key="1">
    <source>
        <dbReference type="ARBA" id="ARBA00001933"/>
    </source>
</evidence>
<dbReference type="NCBIfam" id="TIGR01122">
    <property type="entry name" value="ilvE_I"/>
    <property type="match status" value="1"/>
</dbReference>
<dbReference type="GO" id="GO:0005829">
    <property type="term" value="C:cytosol"/>
    <property type="evidence" value="ECO:0007669"/>
    <property type="project" value="TreeGrafter"/>
</dbReference>
<evidence type="ECO:0000256" key="14">
    <source>
        <dbReference type="ARBA" id="ARBA00048212"/>
    </source>
</evidence>
<evidence type="ECO:0000256" key="2">
    <source>
        <dbReference type="ARBA" id="ARBA00003109"/>
    </source>
</evidence>
<comment type="cofactor">
    <cofactor evidence="1 20">
        <name>pyridoxal 5'-phosphate</name>
        <dbReference type="ChEBI" id="CHEBI:597326"/>
    </cofactor>
</comment>
<evidence type="ECO:0000256" key="9">
    <source>
        <dbReference type="ARBA" id="ARBA00022679"/>
    </source>
</evidence>
<protein>
    <recommendedName>
        <fullName evidence="21">Branched-chain-amino-acid aminotransferase</fullName>
        <shortName evidence="21">BCAT</shortName>
        <ecNumber evidence="21">2.6.1.42</ecNumber>
    </recommendedName>
</protein>
<evidence type="ECO:0000313" key="22">
    <source>
        <dbReference type="EMBL" id="NEV62874.1"/>
    </source>
</evidence>
<keyword evidence="9 21" id="KW-0808">Transferase</keyword>
<name>A0A6M0K0Q3_9GAMM</name>
<comment type="pathway">
    <text evidence="4 21">Amino-acid biosynthesis; L-valine biosynthesis; L-valine from pyruvate: step 4/4.</text>
</comment>
<gene>
    <name evidence="21 22" type="primary">ilvE</name>
    <name evidence="22" type="ORF">G3446_13395</name>
</gene>
<dbReference type="EMBL" id="JAAIJQ010000037">
    <property type="protein sequence ID" value="NEV62874.1"/>
    <property type="molecule type" value="Genomic_DNA"/>
</dbReference>
<comment type="catalytic activity">
    <reaction evidence="16 21">
        <text>L-leucine + 2-oxoglutarate = 4-methyl-2-oxopentanoate + L-glutamate</text>
        <dbReference type="Rhea" id="RHEA:18321"/>
        <dbReference type="ChEBI" id="CHEBI:16810"/>
        <dbReference type="ChEBI" id="CHEBI:17865"/>
        <dbReference type="ChEBI" id="CHEBI:29985"/>
        <dbReference type="ChEBI" id="CHEBI:57427"/>
        <dbReference type="EC" id="2.6.1.42"/>
    </reaction>
</comment>
<evidence type="ECO:0000256" key="12">
    <source>
        <dbReference type="ARBA" id="ARBA00023304"/>
    </source>
</evidence>
<keyword evidence="12 21" id="KW-0100">Branched-chain amino acid biosynthesis</keyword>
<dbReference type="InterPro" id="IPR001544">
    <property type="entry name" value="Aminotrans_IV"/>
</dbReference>
<organism evidence="22 23">
    <name type="scientific">Thiorhodococcus minor</name>
    <dbReference type="NCBI Taxonomy" id="57489"/>
    <lineage>
        <taxon>Bacteria</taxon>
        <taxon>Pseudomonadati</taxon>
        <taxon>Pseudomonadota</taxon>
        <taxon>Gammaproteobacteria</taxon>
        <taxon>Chromatiales</taxon>
        <taxon>Chromatiaceae</taxon>
        <taxon>Thiorhodococcus</taxon>
    </lineage>
</organism>
<dbReference type="InterPro" id="IPR005785">
    <property type="entry name" value="B_amino_transI"/>
</dbReference>
<dbReference type="UniPathway" id="UPA00049">
    <property type="reaction ID" value="UER00062"/>
</dbReference>
<dbReference type="GO" id="GO:0009099">
    <property type="term" value="P:L-valine biosynthetic process"/>
    <property type="evidence" value="ECO:0007669"/>
    <property type="project" value="UniProtKB-UniPathway"/>
</dbReference>
<evidence type="ECO:0000256" key="17">
    <source>
        <dbReference type="ARBA" id="ARBA00049529"/>
    </source>
</evidence>
<comment type="function">
    <text evidence="2 21">Acts on leucine, isoleucine and valine.</text>
</comment>
<keyword evidence="7 21" id="KW-0032">Aminotransferase</keyword>
<evidence type="ECO:0000256" key="6">
    <source>
        <dbReference type="ARBA" id="ARBA00009320"/>
    </source>
</evidence>
<dbReference type="Pfam" id="PF01063">
    <property type="entry name" value="Aminotran_4"/>
    <property type="match status" value="1"/>
</dbReference>
<dbReference type="Proteomes" id="UP000483379">
    <property type="component" value="Unassembled WGS sequence"/>
</dbReference>
<keyword evidence="10 20" id="KW-0663">Pyridoxal phosphate</keyword>
<comment type="catalytic activity">
    <reaction evidence="17">
        <text>4-amino-4-deoxychorismate = 4-aminobenzoate + pyruvate + H(+)</text>
        <dbReference type="Rhea" id="RHEA:16201"/>
        <dbReference type="ChEBI" id="CHEBI:15361"/>
        <dbReference type="ChEBI" id="CHEBI:15378"/>
        <dbReference type="ChEBI" id="CHEBI:17836"/>
        <dbReference type="ChEBI" id="CHEBI:58406"/>
        <dbReference type="EC" id="4.1.3.38"/>
    </reaction>
</comment>
<comment type="pathway">
    <text evidence="3 21">Amino-acid biosynthesis; L-isoleucine biosynthesis; L-isoleucine from 2-oxobutanoate: step 4/4.</text>
</comment>
<dbReference type="PANTHER" id="PTHR42743:SF11">
    <property type="entry name" value="AMINODEOXYCHORISMATE LYASE"/>
    <property type="match status" value="1"/>
</dbReference>
<dbReference type="SUPFAM" id="SSF56752">
    <property type="entry name" value="D-aminoacid aminotransferase-like PLP-dependent enzymes"/>
    <property type="match status" value="1"/>
</dbReference>
<sequence length="299" mass="32412">MHRHAICWLNGELLPAAQATLSVLDHGLLYGDGIFEGIRFYNRHAFRLDAHLDRLELSARAIALQIPYGRDALIEAITRTIAAFEEPDGYLRLVVTRGVGPMGLDPRGCGPATLFIVADQLSLTSRSVGEEGARLIIAATRRLPPNGLDPRIESLNYLNHILARIEANHAGVDEAVLLNGEGRVAEGTAENLFVVRGDTLLTPPTIEGALDGITRQCIIELALEAGIPVSECPLAPYDLYTADECFLTGTAAELIPVRDIGGRPMTQCPGQIFLSLQDRFAELVERETGPIAAEPRANH</sequence>
<dbReference type="GO" id="GO:0008696">
    <property type="term" value="F:4-amino-4-deoxychorismate lyase activity"/>
    <property type="evidence" value="ECO:0007669"/>
    <property type="project" value="UniProtKB-EC"/>
</dbReference>
<dbReference type="Gene3D" id="3.30.470.10">
    <property type="match status" value="1"/>
</dbReference>
<evidence type="ECO:0000256" key="21">
    <source>
        <dbReference type="RuleBase" id="RU364094"/>
    </source>
</evidence>
<evidence type="ECO:0000256" key="8">
    <source>
        <dbReference type="ARBA" id="ARBA00022605"/>
    </source>
</evidence>
<dbReference type="InterPro" id="IPR050571">
    <property type="entry name" value="Class-IV_PLP-Dep_Aminotrnsfr"/>
</dbReference>
<dbReference type="GO" id="GO:0009097">
    <property type="term" value="P:isoleucine biosynthetic process"/>
    <property type="evidence" value="ECO:0007669"/>
    <property type="project" value="UniProtKB-UniPathway"/>
</dbReference>
<dbReference type="GO" id="GO:0004084">
    <property type="term" value="F:branched-chain-amino-acid transaminase activity"/>
    <property type="evidence" value="ECO:0007669"/>
    <property type="project" value="UniProtKB-EC"/>
</dbReference>
<dbReference type="EC" id="2.6.1.42" evidence="21"/>
<proteinExistence type="inferred from homology"/>
<evidence type="ECO:0000256" key="20">
    <source>
        <dbReference type="RuleBase" id="RU004516"/>
    </source>
</evidence>
<evidence type="ECO:0000256" key="16">
    <source>
        <dbReference type="ARBA" id="ARBA00049229"/>
    </source>
</evidence>
<dbReference type="GO" id="GO:0046656">
    <property type="term" value="P:folic acid biosynthetic process"/>
    <property type="evidence" value="ECO:0007669"/>
    <property type="project" value="UniProtKB-KW"/>
</dbReference>
<dbReference type="FunFam" id="3.20.10.10:FF:000002">
    <property type="entry name" value="D-alanine aminotransferase"/>
    <property type="match status" value="1"/>
</dbReference>
<evidence type="ECO:0000256" key="15">
    <source>
        <dbReference type="ARBA" id="ARBA00048798"/>
    </source>
</evidence>